<keyword evidence="2" id="KW-1185">Reference proteome</keyword>
<dbReference type="SUPFAM" id="SSF160387">
    <property type="entry name" value="NosL/MerB-like"/>
    <property type="match status" value="1"/>
</dbReference>
<organism evidence="1 2">
    <name type="scientific">Fodinibius sediminis</name>
    <dbReference type="NCBI Taxonomy" id="1214077"/>
    <lineage>
        <taxon>Bacteria</taxon>
        <taxon>Pseudomonadati</taxon>
        <taxon>Balneolota</taxon>
        <taxon>Balneolia</taxon>
        <taxon>Balneolales</taxon>
        <taxon>Balneolaceae</taxon>
        <taxon>Fodinibius</taxon>
    </lineage>
</organism>
<dbReference type="Pfam" id="PF05573">
    <property type="entry name" value="NosL"/>
    <property type="match status" value="1"/>
</dbReference>
<dbReference type="Proteomes" id="UP000317593">
    <property type="component" value="Unassembled WGS sequence"/>
</dbReference>
<dbReference type="EMBL" id="FXTH01000003">
    <property type="protein sequence ID" value="SMO48228.1"/>
    <property type="molecule type" value="Genomic_DNA"/>
</dbReference>
<evidence type="ECO:0000313" key="1">
    <source>
        <dbReference type="EMBL" id="SMO48228.1"/>
    </source>
</evidence>
<accession>A0A521BM53</accession>
<name>A0A521BM53_9BACT</name>
<sequence>MEKISTMRILLLTITSVLFVACSQEPAEIHYGSDECVHCKMMITDNQFASQLVTEKGKAYKFDAIECMVAYRQQNQEELSGALFYVSNYDQPGQWLNAREAQFVKSEVVRSPMGESLLAFPSKAEAENHVSEKPGNLLTWQEVSRIQL</sequence>
<proteinExistence type="predicted"/>
<reference evidence="1 2" key="1">
    <citation type="submission" date="2017-05" db="EMBL/GenBank/DDBJ databases">
        <authorList>
            <person name="Varghese N."/>
            <person name="Submissions S."/>
        </authorList>
    </citation>
    <scope>NUCLEOTIDE SEQUENCE [LARGE SCALE GENOMIC DNA]</scope>
    <source>
        <strain evidence="1 2">DSM 21194</strain>
    </source>
</reference>
<dbReference type="PROSITE" id="PS51257">
    <property type="entry name" value="PROKAR_LIPOPROTEIN"/>
    <property type="match status" value="1"/>
</dbReference>
<gene>
    <name evidence="1" type="ORF">SAMN06265218_103227</name>
</gene>
<protein>
    <submittedName>
        <fullName evidence="1">Copper chaperone NosL</fullName>
    </submittedName>
</protein>
<dbReference type="PANTHER" id="PTHR41247">
    <property type="entry name" value="HTH-TYPE TRANSCRIPTIONAL REPRESSOR YCNK"/>
    <property type="match status" value="1"/>
</dbReference>
<dbReference type="PANTHER" id="PTHR41247:SF1">
    <property type="entry name" value="HTH-TYPE TRANSCRIPTIONAL REPRESSOR YCNK"/>
    <property type="match status" value="1"/>
</dbReference>
<dbReference type="AlphaFoldDB" id="A0A521BM53"/>
<evidence type="ECO:0000313" key="2">
    <source>
        <dbReference type="Proteomes" id="UP000317593"/>
    </source>
</evidence>
<dbReference type="InterPro" id="IPR008719">
    <property type="entry name" value="N2O_reductase_NosL"/>
</dbReference>
<dbReference type="RefSeq" id="WP_185958253.1">
    <property type="nucleotide sequence ID" value="NZ_FXTH01000003.1"/>
</dbReference>